<dbReference type="InterPro" id="IPR016181">
    <property type="entry name" value="Acyl_CoA_acyltransferase"/>
</dbReference>
<comment type="caution">
    <text evidence="2">The sequence shown here is derived from an EMBL/GenBank/DDBJ whole genome shotgun (WGS) entry which is preliminary data.</text>
</comment>
<proteinExistence type="predicted"/>
<dbReference type="EMBL" id="JARWAO010000004">
    <property type="protein sequence ID" value="MDR5896106.1"/>
    <property type="molecule type" value="Genomic_DNA"/>
</dbReference>
<sequence>MFARLTELLRRDRPRAAAPETAPAPKRASSRLDEARLEDLDWFMTAIEHAARAGHSPWSLTRREQSDVLRQTLELTLRRGLWLQNEYGAVERWQGRVLSYRLGENAPIGMALLTRPDDDAAWQVRFFAIDPEWQTRGHAVSMLMEIRAYFRELPLRTRVPETCETAIHALEHAGFENMHIDANNIVSLEASAQMK</sequence>
<gene>
    <name evidence="2" type="ORF">QC825_08490</name>
</gene>
<dbReference type="Pfam" id="PF00583">
    <property type="entry name" value="Acetyltransf_1"/>
    <property type="match status" value="1"/>
</dbReference>
<keyword evidence="3" id="KW-1185">Reference proteome</keyword>
<protein>
    <submittedName>
        <fullName evidence="2">GNAT family N-acetyltransferase</fullName>
    </submittedName>
</protein>
<dbReference type="InterPro" id="IPR000182">
    <property type="entry name" value="GNAT_dom"/>
</dbReference>
<accession>A0ABU1GX30</accession>
<evidence type="ECO:0000259" key="1">
    <source>
        <dbReference type="PROSITE" id="PS51186"/>
    </source>
</evidence>
<evidence type="ECO:0000313" key="2">
    <source>
        <dbReference type="EMBL" id="MDR5896106.1"/>
    </source>
</evidence>
<name>A0ABU1GX30_9GAMM</name>
<dbReference type="SUPFAM" id="SSF55729">
    <property type="entry name" value="Acyl-CoA N-acyltransferases (Nat)"/>
    <property type="match status" value="1"/>
</dbReference>
<dbReference type="Gene3D" id="3.40.630.30">
    <property type="match status" value="1"/>
</dbReference>
<evidence type="ECO:0000313" key="3">
    <source>
        <dbReference type="Proteomes" id="UP001269375"/>
    </source>
</evidence>
<feature type="domain" description="N-acetyltransferase" evidence="1">
    <location>
        <begin position="59"/>
        <end position="195"/>
    </location>
</feature>
<dbReference type="Proteomes" id="UP001269375">
    <property type="component" value="Unassembled WGS sequence"/>
</dbReference>
<reference evidence="2 3" key="1">
    <citation type="submission" date="2023-04" db="EMBL/GenBank/DDBJ databases">
        <title>A long-awaited taxogenomic arrangement of the family Halomonadaceae.</title>
        <authorList>
            <person name="De La Haba R."/>
            <person name="Chuvochina M."/>
            <person name="Wittouck S."/>
            <person name="Arahal D.R."/>
            <person name="Sanchez-Porro C."/>
            <person name="Hugenholtz P."/>
            <person name="Ventosa A."/>
        </authorList>
    </citation>
    <scope>NUCLEOTIDE SEQUENCE [LARGE SCALE GENOMIC DNA]</scope>
    <source>
        <strain evidence="2 3">DSM 22428</strain>
    </source>
</reference>
<dbReference type="PROSITE" id="PS51186">
    <property type="entry name" value="GNAT"/>
    <property type="match status" value="1"/>
</dbReference>
<dbReference type="RefSeq" id="WP_251594474.1">
    <property type="nucleotide sequence ID" value="NZ_JAMLJI010000004.1"/>
</dbReference>
<dbReference type="CDD" id="cd04301">
    <property type="entry name" value="NAT_SF"/>
    <property type="match status" value="1"/>
</dbReference>
<organism evidence="2 3">
    <name type="scientific">Larsenimonas suaedae</name>
    <dbReference type="NCBI Taxonomy" id="1851019"/>
    <lineage>
        <taxon>Bacteria</taxon>
        <taxon>Pseudomonadati</taxon>
        <taxon>Pseudomonadota</taxon>
        <taxon>Gammaproteobacteria</taxon>
        <taxon>Oceanospirillales</taxon>
        <taxon>Halomonadaceae</taxon>
        <taxon>Larsenimonas</taxon>
    </lineage>
</organism>